<sequence length="88" mass="9179">MPTSTAAPWGVNRLALYPSITDVPYTRTELDAETQTTLYFDAGNNRVEMGEHGSSTATANQTSTSSDGGGPNPPPPADSDLTSDSDSD</sequence>
<dbReference type="InterPro" id="IPR026496">
    <property type="entry name" value="GRASP_targ"/>
</dbReference>
<proteinExistence type="predicted"/>
<dbReference type="EMBL" id="BMUU01000003">
    <property type="protein sequence ID" value="GGY27779.1"/>
    <property type="molecule type" value="Genomic_DNA"/>
</dbReference>
<reference evidence="3" key="1">
    <citation type="journal article" date="2019" name="Int. J. Syst. Evol. Microbiol.">
        <title>The Global Catalogue of Microorganisms (GCM) 10K type strain sequencing project: providing services to taxonomists for standard genome sequencing and annotation.</title>
        <authorList>
            <consortium name="The Broad Institute Genomics Platform"/>
            <consortium name="The Broad Institute Genome Sequencing Center for Infectious Disease"/>
            <person name="Wu L."/>
            <person name="Ma J."/>
        </authorList>
    </citation>
    <scope>NUCLEOTIDE SEQUENCE [LARGE SCALE GENOMIC DNA]</scope>
    <source>
        <strain evidence="3">JCM 4594</strain>
    </source>
</reference>
<evidence type="ECO:0000313" key="2">
    <source>
        <dbReference type="EMBL" id="GGY27779.1"/>
    </source>
</evidence>
<dbReference type="RefSeq" id="WP_190026890.1">
    <property type="nucleotide sequence ID" value="NZ_JBHRUR010000001.1"/>
</dbReference>
<evidence type="ECO:0008006" key="4">
    <source>
        <dbReference type="Google" id="ProtNLM"/>
    </source>
</evidence>
<name>A0ABQ2ZWD0_9ACTN</name>
<accession>A0ABQ2ZWD0</accession>
<dbReference type="InterPro" id="IPR025843">
    <property type="entry name" value="Actino_peptide"/>
</dbReference>
<comment type="caution">
    <text evidence="2">The sequence shown here is derived from an EMBL/GenBank/DDBJ whole genome shotgun (WGS) entry which is preliminary data.</text>
</comment>
<dbReference type="Pfam" id="PF14408">
    <property type="entry name" value="Actino_peptide"/>
    <property type="match status" value="1"/>
</dbReference>
<gene>
    <name evidence="2" type="ORF">GCM10010326_21680</name>
</gene>
<protein>
    <recommendedName>
        <fullName evidence="4">ATP-grasp-modified RiPP</fullName>
    </recommendedName>
</protein>
<dbReference type="Proteomes" id="UP000600946">
    <property type="component" value="Unassembled WGS sequence"/>
</dbReference>
<feature type="region of interest" description="Disordered" evidence="1">
    <location>
        <begin position="44"/>
        <end position="88"/>
    </location>
</feature>
<organism evidence="2 3">
    <name type="scientific">Streptomyces xanthochromogenes</name>
    <dbReference type="NCBI Taxonomy" id="67384"/>
    <lineage>
        <taxon>Bacteria</taxon>
        <taxon>Bacillati</taxon>
        <taxon>Actinomycetota</taxon>
        <taxon>Actinomycetes</taxon>
        <taxon>Kitasatosporales</taxon>
        <taxon>Streptomycetaceae</taxon>
        <taxon>Streptomyces</taxon>
    </lineage>
</organism>
<evidence type="ECO:0000313" key="3">
    <source>
        <dbReference type="Proteomes" id="UP000600946"/>
    </source>
</evidence>
<feature type="compositionally biased region" description="Low complexity" evidence="1">
    <location>
        <begin position="54"/>
        <end position="66"/>
    </location>
</feature>
<dbReference type="NCBIfam" id="TIGR04186">
    <property type="entry name" value="GRASP_targ"/>
    <property type="match status" value="1"/>
</dbReference>
<evidence type="ECO:0000256" key="1">
    <source>
        <dbReference type="SAM" id="MobiDB-lite"/>
    </source>
</evidence>
<keyword evidence="3" id="KW-1185">Reference proteome</keyword>